<dbReference type="EMBL" id="CP028811">
    <property type="protein sequence ID" value="AWA31253.1"/>
    <property type="molecule type" value="Genomic_DNA"/>
</dbReference>
<organism evidence="4 5">
    <name type="scientific">Flavobacterium magnum</name>
    <dbReference type="NCBI Taxonomy" id="2162713"/>
    <lineage>
        <taxon>Bacteria</taxon>
        <taxon>Pseudomonadati</taxon>
        <taxon>Bacteroidota</taxon>
        <taxon>Flavobacteriia</taxon>
        <taxon>Flavobacteriales</taxon>
        <taxon>Flavobacteriaceae</taxon>
        <taxon>Flavobacterium</taxon>
    </lineage>
</organism>
<proteinExistence type="predicted"/>
<evidence type="ECO:0000313" key="5">
    <source>
        <dbReference type="Proteomes" id="UP000244193"/>
    </source>
</evidence>
<evidence type="ECO:0000259" key="3">
    <source>
        <dbReference type="Pfam" id="PF18962"/>
    </source>
</evidence>
<feature type="domain" description="Secretion system C-terminal sorting" evidence="3">
    <location>
        <begin position="245"/>
        <end position="306"/>
    </location>
</feature>
<sequence>MKTITNAIFLLALACSCLTYGQTGCAGSVSVMSRDKKTLYSETVYDASGQVQSATGAIPWDTPVHFKIMSSCGAASYFLSPELEGGYDHYDTGSSRFNADNRLLEFDTSFSNPMQQENPRIAILAVMNGTLSTIRMDFAAVPPPPPPANCLSYETTKCGDLECIRFKRFADECHMCYKVFVKYDDGSMGSFPISFTTGNTVMICSEKPIYAVISSIAIDCRESGFERKAPVTEATESSKRVNLSPNPAQSQIFFEGENLGAYKISVFDANGRTIIDAATPDHPVNISGYAPGIYFYTLTDGSGYLQRGKVVKQ</sequence>
<dbReference type="NCBIfam" id="TIGR04183">
    <property type="entry name" value="Por_Secre_tail"/>
    <property type="match status" value="1"/>
</dbReference>
<feature type="signal peptide" evidence="2">
    <location>
        <begin position="1"/>
        <end position="21"/>
    </location>
</feature>
<gene>
    <name evidence="4" type="ORF">HYN48_14755</name>
</gene>
<dbReference type="KEGG" id="fmg:HYN48_14755"/>
<accession>A0A2S0RHN8</accession>
<dbReference type="Proteomes" id="UP000244193">
    <property type="component" value="Chromosome"/>
</dbReference>
<keyword evidence="5" id="KW-1185">Reference proteome</keyword>
<name>A0A2S0RHN8_9FLAO</name>
<evidence type="ECO:0000313" key="4">
    <source>
        <dbReference type="EMBL" id="AWA31253.1"/>
    </source>
</evidence>
<feature type="chain" id="PRO_5015540012" description="Secretion system C-terminal sorting domain-containing protein" evidence="2">
    <location>
        <begin position="22"/>
        <end position="313"/>
    </location>
</feature>
<dbReference type="InterPro" id="IPR026444">
    <property type="entry name" value="Secre_tail"/>
</dbReference>
<dbReference type="PROSITE" id="PS51257">
    <property type="entry name" value="PROKAR_LIPOPROTEIN"/>
    <property type="match status" value="1"/>
</dbReference>
<keyword evidence="1 2" id="KW-0732">Signal</keyword>
<dbReference type="Pfam" id="PF18962">
    <property type="entry name" value="Por_Secre_tail"/>
    <property type="match status" value="1"/>
</dbReference>
<evidence type="ECO:0000256" key="2">
    <source>
        <dbReference type="SAM" id="SignalP"/>
    </source>
</evidence>
<dbReference type="AlphaFoldDB" id="A0A2S0RHN8"/>
<protein>
    <recommendedName>
        <fullName evidence="3">Secretion system C-terminal sorting domain-containing protein</fullName>
    </recommendedName>
</protein>
<dbReference type="OrthoDB" id="1323655at2"/>
<dbReference type="RefSeq" id="WP_108373086.1">
    <property type="nucleotide sequence ID" value="NZ_CP028811.1"/>
</dbReference>
<reference evidence="4 5" key="1">
    <citation type="submission" date="2018-04" db="EMBL/GenBank/DDBJ databases">
        <title>Genome sequencing of Flavobacterium sp. HYN0048.</title>
        <authorList>
            <person name="Yi H."/>
            <person name="Baek C."/>
        </authorList>
    </citation>
    <scope>NUCLEOTIDE SEQUENCE [LARGE SCALE GENOMIC DNA]</scope>
    <source>
        <strain evidence="4 5">HYN0048</strain>
    </source>
</reference>
<evidence type="ECO:0000256" key="1">
    <source>
        <dbReference type="ARBA" id="ARBA00022729"/>
    </source>
</evidence>